<dbReference type="PANTHER" id="PTHR13847">
    <property type="entry name" value="SARCOSINE DEHYDROGENASE-RELATED"/>
    <property type="match status" value="1"/>
</dbReference>
<protein>
    <submittedName>
        <fullName evidence="3">D-amino-acid dehydrogenase</fullName>
    </submittedName>
</protein>
<dbReference type="Gene3D" id="3.50.50.60">
    <property type="entry name" value="FAD/NAD(P)-binding domain"/>
    <property type="match status" value="2"/>
</dbReference>
<organism evidence="3 4">
    <name type="scientific">Advenella incenata</name>
    <dbReference type="NCBI Taxonomy" id="267800"/>
    <lineage>
        <taxon>Bacteria</taxon>
        <taxon>Pseudomonadati</taxon>
        <taxon>Pseudomonadota</taxon>
        <taxon>Betaproteobacteria</taxon>
        <taxon>Burkholderiales</taxon>
        <taxon>Alcaligenaceae</taxon>
    </lineage>
</organism>
<dbReference type="InterPro" id="IPR036188">
    <property type="entry name" value="FAD/NAD-bd_sf"/>
</dbReference>
<dbReference type="GO" id="GO:0005737">
    <property type="term" value="C:cytoplasm"/>
    <property type="evidence" value="ECO:0007669"/>
    <property type="project" value="TreeGrafter"/>
</dbReference>
<sequence>MDAIIRPDREASMSMQNHSVAIIGAGIVGLCTAHALRKAGWQVTVFDPQEPGSQCSFGNAGALSEGSVAPLAMPGVIKQAASMLLDSTSALHVPLGYLLPAMPWFARFIAASRPERVRQIATALHDLLAGSVRHHTELASDIGCAHLIKTTGQLHLYPDAGSRDKDKASWQLKSDFGLAMQPVDRTTIAELEPAVSDAYRSGWFLPDEGWVSDPFQYSQALARANTDQGVAFVNAGISHLRRGNDKWHLVSGEQSWQADHVVVCAGMGSRALLATLNLSVPLESQRGYHLQAPHPGVTLSRIVVLADRKIFMNPMQGQLRIAGTVEFGGINKPMNEQRALLLKDHALAGLDNLNTSGFTTWLGHRPCLPDSLPVIGPVADLPGLWTGFGHGHLGLTGSVNTGRLLARAMAGQASANELAPFSLSRFS</sequence>
<keyword evidence="4" id="KW-1185">Reference proteome</keyword>
<dbReference type="Proteomes" id="UP000293398">
    <property type="component" value="Unassembled WGS sequence"/>
</dbReference>
<comment type="caution">
    <text evidence="3">The sequence shown here is derived from an EMBL/GenBank/DDBJ whole genome shotgun (WGS) entry which is preliminary data.</text>
</comment>
<name>A0A4Q7VRD3_9BURK</name>
<dbReference type="Pfam" id="PF01266">
    <property type="entry name" value="DAO"/>
    <property type="match status" value="1"/>
</dbReference>
<evidence type="ECO:0000256" key="1">
    <source>
        <dbReference type="ARBA" id="ARBA00023002"/>
    </source>
</evidence>
<evidence type="ECO:0000313" key="4">
    <source>
        <dbReference type="Proteomes" id="UP000293398"/>
    </source>
</evidence>
<dbReference type="PANTHER" id="PTHR13847:SF289">
    <property type="entry name" value="GLYCINE OXIDASE"/>
    <property type="match status" value="1"/>
</dbReference>
<keyword evidence="1" id="KW-0560">Oxidoreductase</keyword>
<feature type="domain" description="FAD dependent oxidoreductase" evidence="2">
    <location>
        <begin position="20"/>
        <end position="407"/>
    </location>
</feature>
<evidence type="ECO:0000259" key="2">
    <source>
        <dbReference type="Pfam" id="PF01266"/>
    </source>
</evidence>
<dbReference type="AlphaFoldDB" id="A0A4Q7VRD3"/>
<dbReference type="Gene3D" id="3.30.9.10">
    <property type="entry name" value="D-Amino Acid Oxidase, subunit A, domain 2"/>
    <property type="match status" value="1"/>
</dbReference>
<dbReference type="SUPFAM" id="SSF51905">
    <property type="entry name" value="FAD/NAD(P)-binding domain"/>
    <property type="match status" value="1"/>
</dbReference>
<dbReference type="InterPro" id="IPR006076">
    <property type="entry name" value="FAD-dep_OxRdtase"/>
</dbReference>
<evidence type="ECO:0000313" key="3">
    <source>
        <dbReference type="EMBL" id="RZT98999.1"/>
    </source>
</evidence>
<dbReference type="GO" id="GO:0016491">
    <property type="term" value="F:oxidoreductase activity"/>
    <property type="evidence" value="ECO:0007669"/>
    <property type="project" value="UniProtKB-KW"/>
</dbReference>
<gene>
    <name evidence="3" type="ORF">EV681_0780</name>
</gene>
<dbReference type="SUPFAM" id="SSF54373">
    <property type="entry name" value="FAD-linked reductases, C-terminal domain"/>
    <property type="match status" value="1"/>
</dbReference>
<proteinExistence type="predicted"/>
<dbReference type="EMBL" id="SHKO01000001">
    <property type="protein sequence ID" value="RZT98999.1"/>
    <property type="molecule type" value="Genomic_DNA"/>
</dbReference>
<accession>A0A4Q7VRD3</accession>
<reference evidence="3 4" key="1">
    <citation type="submission" date="2019-02" db="EMBL/GenBank/DDBJ databases">
        <title>Genomic Encyclopedia of Type Strains, Phase IV (KMG-IV): sequencing the most valuable type-strain genomes for metagenomic binning, comparative biology and taxonomic classification.</title>
        <authorList>
            <person name="Goeker M."/>
        </authorList>
    </citation>
    <scope>NUCLEOTIDE SEQUENCE [LARGE SCALE GENOMIC DNA]</scope>
    <source>
        <strain evidence="3 4">DSM 23814</strain>
    </source>
</reference>